<comment type="caution">
    <text evidence="2">The sequence shown here is derived from an EMBL/GenBank/DDBJ whole genome shotgun (WGS) entry which is preliminary data.</text>
</comment>
<feature type="non-terminal residue" evidence="2">
    <location>
        <position position="1"/>
    </location>
</feature>
<name>A0ABD0M4L7_9CAEN</name>
<dbReference type="AlphaFoldDB" id="A0ABD0M4L7"/>
<dbReference type="EMBL" id="JACVVK020000007">
    <property type="protein sequence ID" value="KAK7506187.1"/>
    <property type="molecule type" value="Genomic_DNA"/>
</dbReference>
<evidence type="ECO:0000313" key="2">
    <source>
        <dbReference type="EMBL" id="KAK7506187.1"/>
    </source>
</evidence>
<sequence length="191" mass="21762">REIQVGIRRQSAGLFEEILDLSLMDGTSVKRSSSCHDLFSKLLQQIGAEIGSRLRLDGFYCEGFLRPFLHATDVLDSTFCAHQRKDMVWFSEFRDGSELRRKGTVTAEQPSLAPDSPPFYFHRDDMDRSDLCYSELISTTLYGNIKQLPRERNTHRSRGVPQEGYSKRCGHMAVGDPRTPIRDPAVPPDRP</sequence>
<accession>A0ABD0M4L7</accession>
<keyword evidence="3" id="KW-1185">Reference proteome</keyword>
<gene>
    <name evidence="2" type="ORF">BaRGS_00002299</name>
</gene>
<evidence type="ECO:0000313" key="3">
    <source>
        <dbReference type="Proteomes" id="UP001519460"/>
    </source>
</evidence>
<organism evidence="2 3">
    <name type="scientific">Batillaria attramentaria</name>
    <dbReference type="NCBI Taxonomy" id="370345"/>
    <lineage>
        <taxon>Eukaryota</taxon>
        <taxon>Metazoa</taxon>
        <taxon>Spiralia</taxon>
        <taxon>Lophotrochozoa</taxon>
        <taxon>Mollusca</taxon>
        <taxon>Gastropoda</taxon>
        <taxon>Caenogastropoda</taxon>
        <taxon>Sorbeoconcha</taxon>
        <taxon>Cerithioidea</taxon>
        <taxon>Batillariidae</taxon>
        <taxon>Batillaria</taxon>
    </lineage>
</organism>
<feature type="region of interest" description="Disordered" evidence="1">
    <location>
        <begin position="147"/>
        <end position="191"/>
    </location>
</feature>
<reference evidence="2 3" key="1">
    <citation type="journal article" date="2023" name="Sci. Data">
        <title>Genome assembly of the Korean intertidal mud-creeper Batillaria attramentaria.</title>
        <authorList>
            <person name="Patra A.K."/>
            <person name="Ho P.T."/>
            <person name="Jun S."/>
            <person name="Lee S.J."/>
            <person name="Kim Y."/>
            <person name="Won Y.J."/>
        </authorList>
    </citation>
    <scope>NUCLEOTIDE SEQUENCE [LARGE SCALE GENOMIC DNA]</scope>
    <source>
        <strain evidence="2">Wonlab-2016</strain>
    </source>
</reference>
<protein>
    <submittedName>
        <fullName evidence="2">Uncharacterized protein</fullName>
    </submittedName>
</protein>
<dbReference type="Proteomes" id="UP001519460">
    <property type="component" value="Unassembled WGS sequence"/>
</dbReference>
<proteinExistence type="predicted"/>
<evidence type="ECO:0000256" key="1">
    <source>
        <dbReference type="SAM" id="MobiDB-lite"/>
    </source>
</evidence>